<dbReference type="Gene3D" id="1.10.1850.10">
    <property type="entry name" value="Scaffold protein D"/>
    <property type="match status" value="1"/>
</dbReference>
<name>A0A5C6M1A1_9PLAN</name>
<gene>
    <name evidence="1" type="ORF">E3A20_29370</name>
</gene>
<organism evidence="1 2">
    <name type="scientific">Planctomyces bekefii</name>
    <dbReference type="NCBI Taxonomy" id="1653850"/>
    <lineage>
        <taxon>Bacteria</taxon>
        <taxon>Pseudomonadati</taxon>
        <taxon>Planctomycetota</taxon>
        <taxon>Planctomycetia</taxon>
        <taxon>Planctomycetales</taxon>
        <taxon>Planctomycetaceae</taxon>
        <taxon>Planctomyces</taxon>
    </lineage>
</organism>
<dbReference type="Proteomes" id="UP000321083">
    <property type="component" value="Unassembled WGS sequence"/>
</dbReference>
<evidence type="ECO:0000313" key="1">
    <source>
        <dbReference type="EMBL" id="TWW07933.1"/>
    </source>
</evidence>
<evidence type="ECO:0000313" key="2">
    <source>
        <dbReference type="Proteomes" id="UP000321083"/>
    </source>
</evidence>
<keyword evidence="2" id="KW-1185">Reference proteome</keyword>
<accession>A0A5C6M1A1</accession>
<dbReference type="EMBL" id="SRHE01000935">
    <property type="protein sequence ID" value="TWW07933.1"/>
    <property type="molecule type" value="Genomic_DNA"/>
</dbReference>
<dbReference type="InterPro" id="IPR036632">
    <property type="entry name" value="Scaffold_D_sf"/>
</dbReference>
<comment type="caution">
    <text evidence="1">The sequence shown here is derived from an EMBL/GenBank/DDBJ whole genome shotgun (WGS) entry which is preliminary data.</text>
</comment>
<reference evidence="1 2" key="1">
    <citation type="submission" date="2019-08" db="EMBL/GenBank/DDBJ databases">
        <title>100 year-old enigma solved: identification of Planctomyces bekefii, the type genus and species of the phylum Planctomycetes.</title>
        <authorList>
            <person name="Svetlana D.N."/>
            <person name="Overmann J."/>
        </authorList>
    </citation>
    <scope>NUCLEOTIDE SEQUENCE [LARGE SCALE GENOMIC DNA]</scope>
    <source>
        <strain evidence="1">Phe10_nw2017</strain>
    </source>
</reference>
<sequence length="100" mass="10665">PAEFQAAAITAIVAPPNIMICCQWLSMEKQIGTSVVQQSQTPDGGLDRASDAQLFALCALLANSSKAQDARNRMMTKLGVAVQDLQDKETIGGKTNSRKT</sequence>
<protein>
    <submittedName>
        <fullName evidence="1">Uncharacterized protein</fullName>
    </submittedName>
</protein>
<feature type="non-terminal residue" evidence="1">
    <location>
        <position position="1"/>
    </location>
</feature>
<proteinExistence type="predicted"/>
<dbReference type="AlphaFoldDB" id="A0A5C6M1A1"/>
<reference evidence="1 2" key="2">
    <citation type="submission" date="2019-08" db="EMBL/GenBank/DDBJ databases">
        <authorList>
            <person name="Henke P."/>
        </authorList>
    </citation>
    <scope>NUCLEOTIDE SEQUENCE [LARGE SCALE GENOMIC DNA]</scope>
    <source>
        <strain evidence="1">Phe10_nw2017</strain>
    </source>
</reference>